<comment type="pathway">
    <text evidence="2">Carbohydrate biosynthesis; dTDP-L-rhamnose biosynthesis.</text>
</comment>
<dbReference type="GO" id="GO:0008831">
    <property type="term" value="F:dTDP-4-dehydrorhamnose reductase activity"/>
    <property type="evidence" value="ECO:0007669"/>
    <property type="project" value="UniProtKB-EC"/>
</dbReference>
<keyword evidence="2" id="KW-0560">Oxidoreductase</keyword>
<dbReference type="CDD" id="cd05254">
    <property type="entry name" value="dTDP_HR_like_SDR_e"/>
    <property type="match status" value="1"/>
</dbReference>
<dbReference type="Gene3D" id="3.40.50.720">
    <property type="entry name" value="NAD(P)-binding Rossmann-like Domain"/>
    <property type="match status" value="1"/>
</dbReference>
<sequence length="278" mass="31598">MKVLITGGQGQLGTRLNSLLADKYDIYAWDIDELDITEGEETIEKVVNLNPDVVIHSAAYTDVDGCEENIDLAYQVNAYGTRNIAVACQKCDAKMVYISTDFVFDGKKDEHYIEFDQTNPLSVYGKSKLAGEKFVKDLLNKYFIVRTAWLYGKNGGNFVKTMLKLAQERDLLTVVDDQVGSPTYAKDLAKVIAELITTNLYGTYHASNNGECSWYQFAKKIFEYTDTEIEVKPVTSEEFVRPATRPSYSVMDNYSLEQGLSYEMRDWQDALKDYLEEN</sequence>
<keyword evidence="2" id="KW-0521">NADP</keyword>
<name>L0KB60_HALHC</name>
<dbReference type="GO" id="GO:0019305">
    <property type="term" value="P:dTDP-rhamnose biosynthetic process"/>
    <property type="evidence" value="ECO:0007669"/>
    <property type="project" value="UniProtKB-UniPathway"/>
</dbReference>
<dbReference type="EC" id="1.1.1.133" evidence="2"/>
<gene>
    <name evidence="4" type="ordered locus">Halha_2377</name>
</gene>
<evidence type="ECO:0000256" key="2">
    <source>
        <dbReference type="RuleBase" id="RU364082"/>
    </source>
</evidence>
<dbReference type="InterPro" id="IPR029903">
    <property type="entry name" value="RmlD-like-bd"/>
</dbReference>
<protein>
    <recommendedName>
        <fullName evidence="2">dTDP-4-dehydrorhamnose reductase</fullName>
        <ecNumber evidence="2">1.1.1.133</ecNumber>
    </recommendedName>
</protein>
<dbReference type="NCBIfam" id="TIGR01214">
    <property type="entry name" value="rmlD"/>
    <property type="match status" value="1"/>
</dbReference>
<dbReference type="AlphaFoldDB" id="L0KB60"/>
<dbReference type="KEGG" id="hhl:Halha_2377"/>
<accession>L0KB60</accession>
<feature type="domain" description="RmlD-like substrate binding" evidence="3">
    <location>
        <begin position="1"/>
        <end position="277"/>
    </location>
</feature>
<dbReference type="STRING" id="748449.Halha_2377"/>
<dbReference type="InterPro" id="IPR005913">
    <property type="entry name" value="dTDP_dehydrorham_reduct"/>
</dbReference>
<dbReference type="UniPathway" id="UPA00124"/>
<evidence type="ECO:0000256" key="1">
    <source>
        <dbReference type="ARBA" id="ARBA00010944"/>
    </source>
</evidence>
<keyword evidence="5" id="KW-1185">Reference proteome</keyword>
<reference evidence="5" key="1">
    <citation type="submission" date="2012-02" db="EMBL/GenBank/DDBJ databases">
        <title>The complete genome of Halobacteroides halobius DSM 5150.</title>
        <authorList>
            <person name="Lucas S."/>
            <person name="Copeland A."/>
            <person name="Lapidus A."/>
            <person name="Glavina del Rio T."/>
            <person name="Dalin E."/>
            <person name="Tice H."/>
            <person name="Bruce D."/>
            <person name="Goodwin L."/>
            <person name="Pitluck S."/>
            <person name="Peters L."/>
            <person name="Mikhailova N."/>
            <person name="Gu W."/>
            <person name="Kyrpides N."/>
            <person name="Mavromatis K."/>
            <person name="Ivanova N."/>
            <person name="Brettin T."/>
            <person name="Detter J.C."/>
            <person name="Han C."/>
            <person name="Larimer F."/>
            <person name="Land M."/>
            <person name="Hauser L."/>
            <person name="Markowitz V."/>
            <person name="Cheng J.-F."/>
            <person name="Hugenholtz P."/>
            <person name="Woyke T."/>
            <person name="Wu D."/>
            <person name="Tindall B."/>
            <person name="Pomrenke H."/>
            <person name="Brambilla E."/>
            <person name="Klenk H.-P."/>
            <person name="Eisen J.A."/>
        </authorList>
    </citation>
    <scope>NUCLEOTIDE SEQUENCE [LARGE SCALE GENOMIC DNA]</scope>
    <source>
        <strain evidence="5">ATCC 35273 / DSM 5150 / MD-1</strain>
    </source>
</reference>
<comment type="function">
    <text evidence="2">Catalyzes the reduction of dTDP-6-deoxy-L-lyxo-4-hexulose to yield dTDP-L-rhamnose.</text>
</comment>
<dbReference type="GO" id="GO:0005829">
    <property type="term" value="C:cytosol"/>
    <property type="evidence" value="ECO:0007669"/>
    <property type="project" value="TreeGrafter"/>
</dbReference>
<comment type="similarity">
    <text evidence="1 2">Belongs to the dTDP-4-dehydrorhamnose reductase family.</text>
</comment>
<evidence type="ECO:0000259" key="3">
    <source>
        <dbReference type="Pfam" id="PF04321"/>
    </source>
</evidence>
<dbReference type="Proteomes" id="UP000010880">
    <property type="component" value="Chromosome"/>
</dbReference>
<dbReference type="OrthoDB" id="9803892at2"/>
<dbReference type="Gene3D" id="3.90.25.10">
    <property type="entry name" value="UDP-galactose 4-epimerase, domain 1"/>
    <property type="match status" value="1"/>
</dbReference>
<dbReference type="SUPFAM" id="SSF51735">
    <property type="entry name" value="NAD(P)-binding Rossmann-fold domains"/>
    <property type="match status" value="1"/>
</dbReference>
<dbReference type="PANTHER" id="PTHR10491:SF4">
    <property type="entry name" value="METHIONINE ADENOSYLTRANSFERASE 2 SUBUNIT BETA"/>
    <property type="match status" value="1"/>
</dbReference>
<dbReference type="eggNOG" id="COG1091">
    <property type="taxonomic scope" value="Bacteria"/>
</dbReference>
<dbReference type="PANTHER" id="PTHR10491">
    <property type="entry name" value="DTDP-4-DEHYDRORHAMNOSE REDUCTASE"/>
    <property type="match status" value="1"/>
</dbReference>
<organism evidence="4 5">
    <name type="scientific">Halobacteroides halobius (strain ATCC 35273 / DSM 5150 / MD-1)</name>
    <dbReference type="NCBI Taxonomy" id="748449"/>
    <lineage>
        <taxon>Bacteria</taxon>
        <taxon>Bacillati</taxon>
        <taxon>Bacillota</taxon>
        <taxon>Clostridia</taxon>
        <taxon>Halanaerobiales</taxon>
        <taxon>Halobacteroidaceae</taxon>
        <taxon>Halobacteroides</taxon>
    </lineage>
</organism>
<evidence type="ECO:0000313" key="5">
    <source>
        <dbReference type="Proteomes" id="UP000010880"/>
    </source>
</evidence>
<dbReference type="FunFam" id="3.40.50.720:FF:000159">
    <property type="entry name" value="dTDP-4-dehydrorhamnose reductase"/>
    <property type="match status" value="1"/>
</dbReference>
<proteinExistence type="inferred from homology"/>
<dbReference type="EMBL" id="CP003359">
    <property type="protein sequence ID" value="AGB42251.1"/>
    <property type="molecule type" value="Genomic_DNA"/>
</dbReference>
<dbReference type="HOGENOM" id="CLU_045518_1_2_9"/>
<dbReference type="Pfam" id="PF04321">
    <property type="entry name" value="RmlD_sub_bind"/>
    <property type="match status" value="1"/>
</dbReference>
<dbReference type="RefSeq" id="WP_015327965.1">
    <property type="nucleotide sequence ID" value="NC_019978.1"/>
</dbReference>
<dbReference type="PATRIC" id="fig|748449.3.peg.2298"/>
<dbReference type="InterPro" id="IPR036291">
    <property type="entry name" value="NAD(P)-bd_dom_sf"/>
</dbReference>
<evidence type="ECO:0000313" key="4">
    <source>
        <dbReference type="EMBL" id="AGB42251.1"/>
    </source>
</evidence>